<dbReference type="EMBL" id="FMXM01000053">
    <property type="protein sequence ID" value="SDA99687.1"/>
    <property type="molecule type" value="Genomic_DNA"/>
</dbReference>
<dbReference type="PANTHER" id="PTHR42760:SF123">
    <property type="entry name" value="OXIDOREDUCTASE"/>
    <property type="match status" value="1"/>
</dbReference>
<dbReference type="Gene3D" id="3.40.50.720">
    <property type="entry name" value="NAD(P)-binding Rossmann-like Domain"/>
    <property type="match status" value="1"/>
</dbReference>
<dbReference type="PROSITE" id="PS00061">
    <property type="entry name" value="ADH_SHORT"/>
    <property type="match status" value="1"/>
</dbReference>
<dbReference type="CDD" id="cd05233">
    <property type="entry name" value="SDR_c"/>
    <property type="match status" value="1"/>
</dbReference>
<sequence>MLSVLPRTVTPSIADKDTAAATLLAALLGGKNIAKSVDVAIESEVVALFEELRGRFERLDILVNGASVDTFVAGIEQLPAEIEHVQHVNLTGAFTCAREAIKMMRPGGVILNLGSINSFLPFAPRHAYGASKAGMDMLIRCMAAELGPVGVCTATVAPGYIRTPAISELAKARRIDTKAIGRRIPLGRMGRPEDVADAAFFLASSDASSINGSILYVDGGWTAFGDAGNASQLYDECFAQAAV</sequence>
<protein>
    <submittedName>
        <fullName evidence="2">NAD(P)-dependent dehydrogenase, short-chain alcohol dehydrogenase family</fullName>
    </submittedName>
</protein>
<gene>
    <name evidence="2" type="ORF">SAMN02927914_06673</name>
</gene>
<reference evidence="2 3" key="1">
    <citation type="submission" date="2016-10" db="EMBL/GenBank/DDBJ databases">
        <authorList>
            <person name="de Groot N.N."/>
        </authorList>
    </citation>
    <scope>NUCLEOTIDE SEQUENCE [LARGE SCALE GENOMIC DNA]</scope>
    <source>
        <strain evidence="2 3">CGMCC 1.12097</strain>
    </source>
</reference>
<dbReference type="SUPFAM" id="SSF51735">
    <property type="entry name" value="NAD(P)-binding Rossmann-fold domains"/>
    <property type="match status" value="1"/>
</dbReference>
<dbReference type="Pfam" id="PF13561">
    <property type="entry name" value="adh_short_C2"/>
    <property type="match status" value="1"/>
</dbReference>
<proteinExistence type="inferred from homology"/>
<dbReference type="InterPro" id="IPR020904">
    <property type="entry name" value="Sc_DH/Rdtase_CS"/>
</dbReference>
<dbReference type="AlphaFoldDB" id="A0A1G5ZYH5"/>
<name>A0A1G5ZYH5_9HYPH</name>
<dbReference type="PRINTS" id="PR00080">
    <property type="entry name" value="SDRFAMILY"/>
</dbReference>
<organism evidence="2 3">
    <name type="scientific">Mesorhizobium qingshengii</name>
    <dbReference type="NCBI Taxonomy" id="1165689"/>
    <lineage>
        <taxon>Bacteria</taxon>
        <taxon>Pseudomonadati</taxon>
        <taxon>Pseudomonadota</taxon>
        <taxon>Alphaproteobacteria</taxon>
        <taxon>Hyphomicrobiales</taxon>
        <taxon>Phyllobacteriaceae</taxon>
        <taxon>Mesorhizobium</taxon>
    </lineage>
</organism>
<dbReference type="Proteomes" id="UP000198588">
    <property type="component" value="Unassembled WGS sequence"/>
</dbReference>
<evidence type="ECO:0000256" key="1">
    <source>
        <dbReference type="ARBA" id="ARBA00006484"/>
    </source>
</evidence>
<evidence type="ECO:0000313" key="3">
    <source>
        <dbReference type="Proteomes" id="UP000198588"/>
    </source>
</evidence>
<dbReference type="InterPro" id="IPR036291">
    <property type="entry name" value="NAD(P)-bd_dom_sf"/>
</dbReference>
<dbReference type="GO" id="GO:0016616">
    <property type="term" value="F:oxidoreductase activity, acting on the CH-OH group of donors, NAD or NADP as acceptor"/>
    <property type="evidence" value="ECO:0007669"/>
    <property type="project" value="TreeGrafter"/>
</dbReference>
<accession>A0A1G5ZYH5</accession>
<dbReference type="PRINTS" id="PR00081">
    <property type="entry name" value="GDHRDH"/>
</dbReference>
<evidence type="ECO:0000313" key="2">
    <source>
        <dbReference type="EMBL" id="SDA99687.1"/>
    </source>
</evidence>
<dbReference type="GO" id="GO:0030497">
    <property type="term" value="P:fatty acid elongation"/>
    <property type="evidence" value="ECO:0007669"/>
    <property type="project" value="TreeGrafter"/>
</dbReference>
<dbReference type="STRING" id="1165689.SAMN02927914_06673"/>
<dbReference type="InterPro" id="IPR002347">
    <property type="entry name" value="SDR_fam"/>
</dbReference>
<dbReference type="PANTHER" id="PTHR42760">
    <property type="entry name" value="SHORT-CHAIN DEHYDROGENASES/REDUCTASES FAMILY MEMBER"/>
    <property type="match status" value="1"/>
</dbReference>
<comment type="similarity">
    <text evidence="1">Belongs to the short-chain dehydrogenases/reductases (SDR) family.</text>
</comment>